<dbReference type="STRING" id="1076935.U4KUM1"/>
<reference evidence="2 3" key="1">
    <citation type="journal article" date="2013" name="PLoS Genet.">
        <title>The genome and development-dependent transcriptomes of Pyronema confluens: a window into fungal evolution.</title>
        <authorList>
            <person name="Traeger S."/>
            <person name="Altegoer F."/>
            <person name="Freitag M."/>
            <person name="Gabaldon T."/>
            <person name="Kempken F."/>
            <person name="Kumar A."/>
            <person name="Marcet-Houben M."/>
            <person name="Poggeler S."/>
            <person name="Stajich J.E."/>
            <person name="Nowrousian M."/>
        </authorList>
    </citation>
    <scope>NUCLEOTIDE SEQUENCE [LARGE SCALE GENOMIC DNA]</scope>
    <source>
        <strain evidence="3">CBS 100304</strain>
        <tissue evidence="2">Vegetative mycelium</tissue>
    </source>
</reference>
<dbReference type="InterPro" id="IPR052898">
    <property type="entry name" value="ACAD10-like"/>
</dbReference>
<feature type="domain" description="Aminoglycoside phosphotransferase" evidence="1">
    <location>
        <begin position="29"/>
        <end position="256"/>
    </location>
</feature>
<dbReference type="EMBL" id="HF935204">
    <property type="protein sequence ID" value="CCX04436.1"/>
    <property type="molecule type" value="Genomic_DNA"/>
</dbReference>
<evidence type="ECO:0000259" key="1">
    <source>
        <dbReference type="Pfam" id="PF01636"/>
    </source>
</evidence>
<name>U4KUM1_PYROM</name>
<evidence type="ECO:0000313" key="2">
    <source>
        <dbReference type="EMBL" id="CCX04436.1"/>
    </source>
</evidence>
<dbReference type="GO" id="GO:0004672">
    <property type="term" value="F:protein kinase activity"/>
    <property type="evidence" value="ECO:0007669"/>
    <property type="project" value="InterPro"/>
</dbReference>
<dbReference type="Pfam" id="PF01636">
    <property type="entry name" value="APH"/>
    <property type="match status" value="1"/>
</dbReference>
<proteinExistence type="predicted"/>
<dbReference type="PANTHER" id="PTHR47829">
    <property type="entry name" value="HYDROLASE, PUTATIVE (AFU_ORTHOLOGUE AFUA_1G12880)-RELATED"/>
    <property type="match status" value="1"/>
</dbReference>
<dbReference type="PANTHER" id="PTHR47829:SF1">
    <property type="entry name" value="HAD FAMILY PHOSPHATASE"/>
    <property type="match status" value="1"/>
</dbReference>
<dbReference type="OMA" id="RAFYVME"/>
<gene>
    <name evidence="2" type="ORF">PCON_02274</name>
</gene>
<dbReference type="OrthoDB" id="191037at2759"/>
<dbReference type="AlphaFoldDB" id="U4KUM1"/>
<dbReference type="InterPro" id="IPR008271">
    <property type="entry name" value="Ser/Thr_kinase_AS"/>
</dbReference>
<dbReference type="eggNOG" id="ENOG502QQPX">
    <property type="taxonomic scope" value="Eukaryota"/>
</dbReference>
<dbReference type="PROSITE" id="PS00108">
    <property type="entry name" value="PROTEIN_KINASE_ST"/>
    <property type="match status" value="1"/>
</dbReference>
<keyword evidence="3" id="KW-1185">Reference proteome</keyword>
<evidence type="ECO:0000313" key="3">
    <source>
        <dbReference type="Proteomes" id="UP000018144"/>
    </source>
</evidence>
<dbReference type="InterPro" id="IPR002575">
    <property type="entry name" value="Aminoglycoside_PTrfase"/>
</dbReference>
<dbReference type="Gene3D" id="3.90.1200.10">
    <property type="match status" value="1"/>
</dbReference>
<dbReference type="Proteomes" id="UP000018144">
    <property type="component" value="Unassembled WGS sequence"/>
</dbReference>
<dbReference type="SUPFAM" id="SSF56112">
    <property type="entry name" value="Protein kinase-like (PK-like)"/>
    <property type="match status" value="1"/>
</dbReference>
<protein>
    <submittedName>
        <fullName evidence="2">Similar to Acyl-CoA dehydrogenase family member 10 acc. no. Q6JQN1</fullName>
    </submittedName>
</protein>
<organism evidence="2 3">
    <name type="scientific">Pyronema omphalodes (strain CBS 100304)</name>
    <name type="common">Pyronema confluens</name>
    <dbReference type="NCBI Taxonomy" id="1076935"/>
    <lineage>
        <taxon>Eukaryota</taxon>
        <taxon>Fungi</taxon>
        <taxon>Dikarya</taxon>
        <taxon>Ascomycota</taxon>
        <taxon>Pezizomycotina</taxon>
        <taxon>Pezizomycetes</taxon>
        <taxon>Pezizales</taxon>
        <taxon>Pyronemataceae</taxon>
        <taxon>Pyronema</taxon>
    </lineage>
</organism>
<dbReference type="CDD" id="cd05154">
    <property type="entry name" value="ACAD10_11_N-like"/>
    <property type="match status" value="1"/>
</dbReference>
<dbReference type="InterPro" id="IPR011009">
    <property type="entry name" value="Kinase-like_dom_sf"/>
</dbReference>
<dbReference type="InterPro" id="IPR041726">
    <property type="entry name" value="ACAD10_11_N"/>
</dbReference>
<accession>U4KUM1</accession>
<sequence length="367" mass="40664">MAGPIRQPIDIPALERYLEKNTHIKAPLDIKQFGYGQSNPTYLLQCATGAQYVLRKKPPGTLLNPTAHAVEREYRVLAALTPTSVPVPNAIILCEDVSIIGTPFYIMDFVGGRIFSNPSIPGVSAEDRNKMWRSALETLAGLHKIDFKEVGLEKYGKPNGFYLRQIKTLSTISKAQGETKDVETGKEVGPIPNFAENMQYFSESLPYDRTTIIHGDYKIDNLIFHPSEPHVIGILDWELSTLGHPLSDVCNLLSPYLFAANPSASMSPDAEAFVEGKTPGLPTREEAVGIYQKAAGMEIEGLDWGLAFMLCRNSVITQGISARYARRQASSENAGMYEQLTPRLAEYATALVKVDKKRRFKAALWKL</sequence>
<dbReference type="Gene3D" id="3.30.200.20">
    <property type="entry name" value="Phosphorylase Kinase, domain 1"/>
    <property type="match status" value="1"/>
</dbReference>